<organism evidence="2 3">
    <name type="scientific">Clostridium beijerinckii</name>
    <name type="common">Clostridium MP</name>
    <dbReference type="NCBI Taxonomy" id="1520"/>
    <lineage>
        <taxon>Bacteria</taxon>
        <taxon>Bacillati</taxon>
        <taxon>Bacillota</taxon>
        <taxon>Clostridia</taxon>
        <taxon>Eubacteriales</taxon>
        <taxon>Clostridiaceae</taxon>
        <taxon>Clostridium</taxon>
    </lineage>
</organism>
<feature type="domain" description="HTH cro/C1-type" evidence="1">
    <location>
        <begin position="64"/>
        <end position="108"/>
    </location>
</feature>
<evidence type="ECO:0000313" key="2">
    <source>
        <dbReference type="EMBL" id="OOP72048.1"/>
    </source>
</evidence>
<protein>
    <submittedName>
        <fullName evidence="2">Transcriptional regulator</fullName>
    </submittedName>
</protein>
<dbReference type="CDD" id="cd00093">
    <property type="entry name" value="HTH_XRE"/>
    <property type="match status" value="1"/>
</dbReference>
<dbReference type="InterPro" id="IPR001387">
    <property type="entry name" value="Cro/C1-type_HTH"/>
</dbReference>
<sequence length="291" mass="33673">MNKDLYEFKEIDEKIKNKLNYIKADSDIMYNNINEVKALKNDIYEKTSKVFTYNLRKLIQLESTQKKLAGKIGISEDLLSKYKSGDAFPSIETLLYISEVYNITIEKLISMPLTAEDIENLENNNEIGSDIFEEKYYVYFFVTNIAKEGSLHEGIVEIKNENVNFKICSDEKVIKYFTGKYIVSDKMIFFNLSSSNDGVTYINMIKPNLNKNKYTGGVAMMMLPSDANSKPCVQKILFSKIKLDRELYYNNLKEILNFKIDGVNLGHVKLSQWEDEAAYNFILKLKSSRRA</sequence>
<name>A0A1S9N3F5_CLOBE</name>
<reference evidence="2 3" key="1">
    <citation type="submission" date="2017-02" db="EMBL/GenBank/DDBJ databases">
        <title>Genome sequence of Clostridium beijerinckii Br21.</title>
        <authorList>
            <person name="Fonseca B.C."/>
            <person name="Guazzaroni M.E."/>
            <person name="Riano-Pachon D.M."/>
            <person name="Reginatto V."/>
        </authorList>
    </citation>
    <scope>NUCLEOTIDE SEQUENCE [LARGE SCALE GENOMIC DNA]</scope>
    <source>
        <strain evidence="2 3">Br21</strain>
    </source>
</reference>
<gene>
    <name evidence="2" type="ORF">CBEIBR21_17480</name>
</gene>
<dbReference type="InterPro" id="IPR010982">
    <property type="entry name" value="Lambda_DNA-bd_dom_sf"/>
</dbReference>
<dbReference type="Proteomes" id="UP000190959">
    <property type="component" value="Unassembled WGS sequence"/>
</dbReference>
<comment type="caution">
    <text evidence="2">The sequence shown here is derived from an EMBL/GenBank/DDBJ whole genome shotgun (WGS) entry which is preliminary data.</text>
</comment>
<dbReference type="Gene3D" id="1.10.260.40">
    <property type="entry name" value="lambda repressor-like DNA-binding domains"/>
    <property type="match status" value="1"/>
</dbReference>
<dbReference type="RefSeq" id="WP_078116461.1">
    <property type="nucleotide sequence ID" value="NZ_MWMH01000006.1"/>
</dbReference>
<evidence type="ECO:0000259" key="1">
    <source>
        <dbReference type="PROSITE" id="PS50943"/>
    </source>
</evidence>
<dbReference type="GO" id="GO:0003677">
    <property type="term" value="F:DNA binding"/>
    <property type="evidence" value="ECO:0007669"/>
    <property type="project" value="InterPro"/>
</dbReference>
<dbReference type="SMART" id="SM00530">
    <property type="entry name" value="HTH_XRE"/>
    <property type="match status" value="1"/>
</dbReference>
<dbReference type="Pfam" id="PF01381">
    <property type="entry name" value="HTH_3"/>
    <property type="match status" value="1"/>
</dbReference>
<dbReference type="AlphaFoldDB" id="A0A1S9N3F5"/>
<dbReference type="PROSITE" id="PS50943">
    <property type="entry name" value="HTH_CROC1"/>
    <property type="match status" value="1"/>
</dbReference>
<proteinExistence type="predicted"/>
<dbReference type="EMBL" id="MWMH01000006">
    <property type="protein sequence ID" value="OOP72048.1"/>
    <property type="molecule type" value="Genomic_DNA"/>
</dbReference>
<evidence type="ECO:0000313" key="3">
    <source>
        <dbReference type="Proteomes" id="UP000190959"/>
    </source>
</evidence>
<dbReference type="SUPFAM" id="SSF47413">
    <property type="entry name" value="lambda repressor-like DNA-binding domains"/>
    <property type="match status" value="1"/>
</dbReference>
<accession>A0A1S9N3F5</accession>